<keyword evidence="2" id="KW-0238">DNA-binding</keyword>
<dbReference type="PRINTS" id="PR00032">
    <property type="entry name" value="HTHARAC"/>
</dbReference>
<proteinExistence type="predicted"/>
<feature type="domain" description="HTH araC/xylS-type" evidence="4">
    <location>
        <begin position="234"/>
        <end position="332"/>
    </location>
</feature>
<dbReference type="InterPro" id="IPR018060">
    <property type="entry name" value="HTH_AraC"/>
</dbReference>
<evidence type="ECO:0000256" key="2">
    <source>
        <dbReference type="ARBA" id="ARBA00023125"/>
    </source>
</evidence>
<dbReference type="InterPro" id="IPR032687">
    <property type="entry name" value="AraC-type_N"/>
</dbReference>
<evidence type="ECO:0000256" key="1">
    <source>
        <dbReference type="ARBA" id="ARBA00023015"/>
    </source>
</evidence>
<organism evidence="5 6">
    <name type="scientific">Roseivivax jejudonensis</name>
    <dbReference type="NCBI Taxonomy" id="1529041"/>
    <lineage>
        <taxon>Bacteria</taxon>
        <taxon>Pseudomonadati</taxon>
        <taxon>Pseudomonadota</taxon>
        <taxon>Alphaproteobacteria</taxon>
        <taxon>Rhodobacterales</taxon>
        <taxon>Roseobacteraceae</taxon>
        <taxon>Roseivivax</taxon>
    </lineage>
</organism>
<name>A0A1X6YXQ8_9RHOB</name>
<dbReference type="GO" id="GO:0003700">
    <property type="term" value="F:DNA-binding transcription factor activity"/>
    <property type="evidence" value="ECO:0007669"/>
    <property type="project" value="InterPro"/>
</dbReference>
<keyword evidence="1" id="KW-0805">Transcription regulation</keyword>
<evidence type="ECO:0000256" key="3">
    <source>
        <dbReference type="ARBA" id="ARBA00023163"/>
    </source>
</evidence>
<reference evidence="5 6" key="1">
    <citation type="submission" date="2017-03" db="EMBL/GenBank/DDBJ databases">
        <authorList>
            <person name="Afonso C.L."/>
            <person name="Miller P.J."/>
            <person name="Scott M.A."/>
            <person name="Spackman E."/>
            <person name="Goraichik I."/>
            <person name="Dimitrov K.M."/>
            <person name="Suarez D.L."/>
            <person name="Swayne D.E."/>
        </authorList>
    </citation>
    <scope>NUCLEOTIDE SEQUENCE [LARGE SCALE GENOMIC DNA]</scope>
    <source>
        <strain evidence="5 6">CECT 8625</strain>
    </source>
</reference>
<dbReference type="Pfam" id="PF12833">
    <property type="entry name" value="HTH_18"/>
    <property type="match status" value="1"/>
</dbReference>
<evidence type="ECO:0000313" key="5">
    <source>
        <dbReference type="EMBL" id="SLN34462.1"/>
    </source>
</evidence>
<dbReference type="RefSeq" id="WP_085791326.1">
    <property type="nucleotide sequence ID" value="NZ_FWFK01000002.1"/>
</dbReference>
<dbReference type="GO" id="GO:0005829">
    <property type="term" value="C:cytosol"/>
    <property type="evidence" value="ECO:0007669"/>
    <property type="project" value="TreeGrafter"/>
</dbReference>
<dbReference type="SUPFAM" id="SSF46689">
    <property type="entry name" value="Homeodomain-like"/>
    <property type="match status" value="1"/>
</dbReference>
<dbReference type="OrthoDB" id="9805730at2"/>
<dbReference type="PANTHER" id="PTHR47894:SF4">
    <property type="entry name" value="HTH-TYPE TRANSCRIPTIONAL REGULATOR GADX"/>
    <property type="match status" value="1"/>
</dbReference>
<dbReference type="GO" id="GO:0000976">
    <property type="term" value="F:transcription cis-regulatory region binding"/>
    <property type="evidence" value="ECO:0007669"/>
    <property type="project" value="TreeGrafter"/>
</dbReference>
<dbReference type="AlphaFoldDB" id="A0A1X6YXQ8"/>
<dbReference type="Proteomes" id="UP000193570">
    <property type="component" value="Unassembled WGS sequence"/>
</dbReference>
<gene>
    <name evidence="5" type="primary">virS_3</name>
    <name evidence="5" type="ORF">ROJ8625_01620</name>
</gene>
<evidence type="ECO:0000313" key="6">
    <source>
        <dbReference type="Proteomes" id="UP000193570"/>
    </source>
</evidence>
<protein>
    <submittedName>
        <fullName evidence="5">HTH-type transcriptional regulator VirS</fullName>
    </submittedName>
</protein>
<dbReference type="Gene3D" id="1.10.10.60">
    <property type="entry name" value="Homeodomain-like"/>
    <property type="match status" value="1"/>
</dbReference>
<dbReference type="InterPro" id="IPR009057">
    <property type="entry name" value="Homeodomain-like_sf"/>
</dbReference>
<dbReference type="InterPro" id="IPR020449">
    <property type="entry name" value="Tscrpt_reg_AraC-type_HTH"/>
</dbReference>
<dbReference type="Pfam" id="PF12625">
    <property type="entry name" value="Arabinose_bd"/>
    <property type="match status" value="1"/>
</dbReference>
<keyword evidence="3" id="KW-0804">Transcription</keyword>
<evidence type="ECO:0000259" key="4">
    <source>
        <dbReference type="PROSITE" id="PS01124"/>
    </source>
</evidence>
<dbReference type="PANTHER" id="PTHR47894">
    <property type="entry name" value="HTH-TYPE TRANSCRIPTIONAL REGULATOR GADX"/>
    <property type="match status" value="1"/>
</dbReference>
<keyword evidence="6" id="KW-1185">Reference proteome</keyword>
<accession>A0A1X6YXQ8</accession>
<dbReference type="SMART" id="SM00342">
    <property type="entry name" value="HTH_ARAC"/>
    <property type="match status" value="1"/>
</dbReference>
<dbReference type="EMBL" id="FWFK01000002">
    <property type="protein sequence ID" value="SLN34462.1"/>
    <property type="molecule type" value="Genomic_DNA"/>
</dbReference>
<sequence length="356" mass="38097">MPSVTIAFIRALSAAVDLTVAEDGAVRTGSDTLLFLTPDSNGHVSDQAFFALLAWIEDHRPDRLSVVSAYAAAIGIDDLGALGLAIKTAPTLRASLERVERYFLLLTDTALYRLEECTSPPRLILKGGPANAPGLQLRAECALYAFARNMRLFVDGPLDLAHVSFRHPCSGAPDRYAAALGCPVVFGAQEDAIAFAPGALDRRNRLGDAAVSEFLIAHLDTELGSRAPTASLRHHVLQHLEAGLSAGIPQASTVARHLGMSERTFFRRLADEGQTFRDLVSEAQSDLARSLLRTSRCSIAEIAFLTGFSEQSTFARAFKRWEGVAPAQYRAQPGAPLAASAKTLAGATDTAREGAR</sequence>
<dbReference type="PROSITE" id="PS01124">
    <property type="entry name" value="HTH_ARAC_FAMILY_2"/>
    <property type="match status" value="1"/>
</dbReference>